<comment type="catalytic activity">
    <reaction evidence="11">
        <text>L-lysyl-[protein] + acetyl-CoA = N(6)-acetyl-L-lysyl-[protein] + CoA + H(+)</text>
        <dbReference type="Rhea" id="RHEA:45948"/>
        <dbReference type="Rhea" id="RHEA-COMP:9752"/>
        <dbReference type="Rhea" id="RHEA-COMP:10731"/>
        <dbReference type="ChEBI" id="CHEBI:15378"/>
        <dbReference type="ChEBI" id="CHEBI:29969"/>
        <dbReference type="ChEBI" id="CHEBI:57287"/>
        <dbReference type="ChEBI" id="CHEBI:57288"/>
        <dbReference type="ChEBI" id="CHEBI:61930"/>
        <dbReference type="EC" id="2.3.1.48"/>
    </reaction>
</comment>
<evidence type="ECO:0000256" key="11">
    <source>
        <dbReference type="ARBA" id="ARBA00048017"/>
    </source>
</evidence>
<dbReference type="InterPro" id="IPR013178">
    <property type="entry name" value="Histone_AcTrfase_Rtt109/CBP"/>
</dbReference>
<dbReference type="InterPro" id="IPR000197">
    <property type="entry name" value="Znf_TAZ"/>
</dbReference>
<dbReference type="PANTHER" id="PTHR13808:SF1">
    <property type="entry name" value="HISTONE ACETYLTRANSFERASE"/>
    <property type="match status" value="1"/>
</dbReference>
<dbReference type="GO" id="GO:0000123">
    <property type="term" value="C:histone acetyltransferase complex"/>
    <property type="evidence" value="ECO:0007669"/>
    <property type="project" value="TreeGrafter"/>
</dbReference>
<comment type="subcellular location">
    <subcellularLocation>
        <location evidence="1">Nucleus</location>
    </subcellularLocation>
</comment>
<keyword evidence="13" id="KW-0812">Transmembrane</keyword>
<dbReference type="AlphaFoldDB" id="A0AAV7A3Y9"/>
<dbReference type="GO" id="GO:0005667">
    <property type="term" value="C:transcription regulator complex"/>
    <property type="evidence" value="ECO:0007669"/>
    <property type="project" value="TreeGrafter"/>
</dbReference>
<evidence type="ECO:0000256" key="4">
    <source>
        <dbReference type="ARBA" id="ARBA00022723"/>
    </source>
</evidence>
<keyword evidence="7" id="KW-0156">Chromatin regulator</keyword>
<protein>
    <recommendedName>
        <fullName evidence="2">histone acetyltransferase</fullName>
        <ecNumber evidence="2">2.3.1.48</ecNumber>
    </recommendedName>
</protein>
<dbReference type="EMBL" id="WNYA01000010">
    <property type="protein sequence ID" value="KAG8554190.1"/>
    <property type="molecule type" value="Genomic_DNA"/>
</dbReference>
<feature type="zinc finger region" description="TAZ-type" evidence="12">
    <location>
        <begin position="7"/>
        <end position="93"/>
    </location>
</feature>
<name>A0AAV7A3Y9_ENGPU</name>
<keyword evidence="16" id="KW-1185">Reference proteome</keyword>
<dbReference type="Gene3D" id="1.20.1020.10">
    <property type="entry name" value="TAZ domain"/>
    <property type="match status" value="3"/>
</dbReference>
<dbReference type="InterPro" id="IPR035898">
    <property type="entry name" value="TAZ_dom_sf"/>
</dbReference>
<evidence type="ECO:0000256" key="9">
    <source>
        <dbReference type="ARBA" id="ARBA00023163"/>
    </source>
</evidence>
<feature type="zinc finger region" description="TAZ-type" evidence="12">
    <location>
        <begin position="115"/>
        <end position="200"/>
    </location>
</feature>
<evidence type="ECO:0000256" key="10">
    <source>
        <dbReference type="ARBA" id="ARBA00023242"/>
    </source>
</evidence>
<feature type="domain" description="TAZ-type" evidence="14">
    <location>
        <begin position="7"/>
        <end position="93"/>
    </location>
</feature>
<evidence type="ECO:0000256" key="3">
    <source>
        <dbReference type="ARBA" id="ARBA00022679"/>
    </source>
</evidence>
<feature type="domain" description="TAZ-type" evidence="14">
    <location>
        <begin position="115"/>
        <end position="200"/>
    </location>
</feature>
<keyword evidence="13" id="KW-0472">Membrane</keyword>
<comment type="caution">
    <text evidence="15">The sequence shown here is derived from an EMBL/GenBank/DDBJ whole genome shotgun (WGS) entry which is preliminary data.</text>
</comment>
<dbReference type="SUPFAM" id="SSF57933">
    <property type="entry name" value="TAZ domain"/>
    <property type="match status" value="3"/>
</dbReference>
<dbReference type="SMART" id="SM00551">
    <property type="entry name" value="ZnF_TAZ"/>
    <property type="match status" value="3"/>
</dbReference>
<evidence type="ECO:0000256" key="1">
    <source>
        <dbReference type="ARBA" id="ARBA00004123"/>
    </source>
</evidence>
<accession>A0AAV7A3Y9</accession>
<evidence type="ECO:0000256" key="6">
    <source>
        <dbReference type="ARBA" id="ARBA00022833"/>
    </source>
</evidence>
<keyword evidence="6 12" id="KW-0862">Zinc</keyword>
<keyword evidence="4 12" id="KW-0479">Metal-binding</keyword>
<dbReference type="Proteomes" id="UP000824782">
    <property type="component" value="Unassembled WGS sequence"/>
</dbReference>
<keyword evidence="13" id="KW-1133">Transmembrane helix</keyword>
<evidence type="ECO:0000259" key="14">
    <source>
        <dbReference type="PROSITE" id="PS50134"/>
    </source>
</evidence>
<evidence type="ECO:0000256" key="7">
    <source>
        <dbReference type="ARBA" id="ARBA00022853"/>
    </source>
</evidence>
<dbReference type="PROSITE" id="PS50134">
    <property type="entry name" value="ZF_TAZ"/>
    <property type="match status" value="3"/>
</dbReference>
<dbReference type="EC" id="2.3.1.48" evidence="2"/>
<feature type="domain" description="TAZ-type" evidence="14">
    <location>
        <begin position="225"/>
        <end position="311"/>
    </location>
</feature>
<keyword evidence="9" id="KW-0804">Transcription</keyword>
<dbReference type="PANTHER" id="PTHR13808">
    <property type="entry name" value="CBP/P300-RELATED"/>
    <property type="match status" value="1"/>
</dbReference>
<keyword evidence="5 12" id="KW-0863">Zinc-finger</keyword>
<evidence type="ECO:0000256" key="13">
    <source>
        <dbReference type="SAM" id="Phobius"/>
    </source>
</evidence>
<dbReference type="GO" id="GO:0004402">
    <property type="term" value="F:histone acetyltransferase activity"/>
    <property type="evidence" value="ECO:0007669"/>
    <property type="project" value="InterPro"/>
</dbReference>
<gene>
    <name evidence="15" type="ORF">GDO81_003709</name>
</gene>
<dbReference type="Pfam" id="PF02135">
    <property type="entry name" value="zf-TAZ"/>
    <property type="match status" value="3"/>
</dbReference>
<evidence type="ECO:0000256" key="12">
    <source>
        <dbReference type="PROSITE-ProRule" id="PRU00203"/>
    </source>
</evidence>
<evidence type="ECO:0000256" key="8">
    <source>
        <dbReference type="ARBA" id="ARBA00023015"/>
    </source>
</evidence>
<organism evidence="15 16">
    <name type="scientific">Engystomops pustulosus</name>
    <name type="common">Tungara frog</name>
    <name type="synonym">Physalaemus pustulosus</name>
    <dbReference type="NCBI Taxonomy" id="76066"/>
    <lineage>
        <taxon>Eukaryota</taxon>
        <taxon>Metazoa</taxon>
        <taxon>Chordata</taxon>
        <taxon>Craniata</taxon>
        <taxon>Vertebrata</taxon>
        <taxon>Euteleostomi</taxon>
        <taxon>Amphibia</taxon>
        <taxon>Batrachia</taxon>
        <taxon>Anura</taxon>
        <taxon>Neobatrachia</taxon>
        <taxon>Hyloidea</taxon>
        <taxon>Leptodactylidae</taxon>
        <taxon>Leiuperinae</taxon>
        <taxon>Engystomops</taxon>
    </lineage>
</organism>
<dbReference type="GO" id="GO:0045944">
    <property type="term" value="P:positive regulation of transcription by RNA polymerase II"/>
    <property type="evidence" value="ECO:0007669"/>
    <property type="project" value="TreeGrafter"/>
</dbReference>
<evidence type="ECO:0000256" key="2">
    <source>
        <dbReference type="ARBA" id="ARBA00013184"/>
    </source>
</evidence>
<proteinExistence type="predicted"/>
<evidence type="ECO:0000313" key="15">
    <source>
        <dbReference type="EMBL" id="KAG8554190.1"/>
    </source>
</evidence>
<feature type="zinc finger region" description="TAZ-type" evidence="12">
    <location>
        <begin position="225"/>
        <end position="311"/>
    </location>
</feature>
<keyword evidence="8" id="KW-0805">Transcription regulation</keyword>
<evidence type="ECO:0000256" key="5">
    <source>
        <dbReference type="ARBA" id="ARBA00022771"/>
    </source>
</evidence>
<evidence type="ECO:0000313" key="16">
    <source>
        <dbReference type="Proteomes" id="UP000824782"/>
    </source>
</evidence>
<reference evidence="15" key="1">
    <citation type="thesis" date="2020" institute="ProQuest LLC" country="789 East Eisenhower Parkway, Ann Arbor, MI, USA">
        <title>Comparative Genomics and Chromosome Evolution.</title>
        <authorList>
            <person name="Mudd A.B."/>
        </authorList>
    </citation>
    <scope>NUCLEOTIDE SEQUENCE</scope>
    <source>
        <strain evidence="15">237g6f4</strain>
        <tissue evidence="15">Blood</tissue>
    </source>
</reference>
<keyword evidence="3" id="KW-0808">Transferase</keyword>
<sequence length="419" mass="48929">MASSESMERVCRLLYERLVILFHNHKCEKCYSTEGITQYSAVPLCHGVDAILSHMKYCRAGISCQFPACPSVRVIMSHGKICRNKDCPVVINLSKDRKRKIQLHLQSEVKSFLSVESPCQNLYRQLTHQFHKHKCELCMKTPLQQYSDLPLCRSVDTVLSHMKYCRAGMSCQIPGCAASRAIISHWKVCSNKDCLLVQNLREDRKQKTLERIHQKNMLPSVMRVNRQTAKKFRQMLFVLFHTWSCMNRQKSNENSHQCDLTQCQTVQKRIKHTVSCTRGRHCQYPDCAITRLIFIHYMACIRHDCEICWPVRSVIRQLCEWYIYVRLGSHHVYGIYAQPIHRDCFQSICSVYPLTYTGRHSCYLCLLGTVCKVSAVKDRMERRRKLTELIKREDALTVHISVYTFLPILISLVLYFCAM</sequence>
<feature type="transmembrane region" description="Helical" evidence="13">
    <location>
        <begin position="396"/>
        <end position="416"/>
    </location>
</feature>
<dbReference type="GO" id="GO:0005634">
    <property type="term" value="C:nucleus"/>
    <property type="evidence" value="ECO:0007669"/>
    <property type="project" value="UniProtKB-SubCell"/>
</dbReference>
<dbReference type="GO" id="GO:0003713">
    <property type="term" value="F:transcription coactivator activity"/>
    <property type="evidence" value="ECO:0007669"/>
    <property type="project" value="TreeGrafter"/>
</dbReference>
<keyword evidence="10" id="KW-0539">Nucleus</keyword>
<dbReference type="GO" id="GO:0008270">
    <property type="term" value="F:zinc ion binding"/>
    <property type="evidence" value="ECO:0007669"/>
    <property type="project" value="UniProtKB-KW"/>
</dbReference>
<dbReference type="GO" id="GO:0031490">
    <property type="term" value="F:chromatin DNA binding"/>
    <property type="evidence" value="ECO:0007669"/>
    <property type="project" value="TreeGrafter"/>
</dbReference>